<dbReference type="RefSeq" id="WP_259430439.1">
    <property type="nucleotide sequence ID" value="NZ_CP103424.1"/>
</dbReference>
<evidence type="ECO:0000256" key="1">
    <source>
        <dbReference type="ARBA" id="ARBA00022729"/>
    </source>
</evidence>
<gene>
    <name evidence="5" type="ORF">NX779_01500</name>
</gene>
<evidence type="ECO:0000259" key="3">
    <source>
        <dbReference type="Pfam" id="PF00149"/>
    </source>
</evidence>
<dbReference type="InterPro" id="IPR036907">
    <property type="entry name" value="5'-Nucleotdase_C_sf"/>
</dbReference>
<proteinExistence type="inferred from homology"/>
<reference evidence="5" key="1">
    <citation type="submission" date="2022-08" db="EMBL/GenBank/DDBJ databases">
        <title>Complete genome sequence of Mycoplasma cottewii type strain VIS.</title>
        <authorList>
            <person name="Spergser J."/>
        </authorList>
    </citation>
    <scope>NUCLEOTIDE SEQUENCE</scope>
    <source>
        <strain evidence="5">VIS</strain>
    </source>
</reference>
<evidence type="ECO:0000259" key="4">
    <source>
        <dbReference type="Pfam" id="PF02872"/>
    </source>
</evidence>
<dbReference type="PROSITE" id="PS00785">
    <property type="entry name" value="5_NUCLEOTIDASE_1"/>
    <property type="match status" value="1"/>
</dbReference>
<evidence type="ECO:0000313" key="6">
    <source>
        <dbReference type="Proteomes" id="UP001059819"/>
    </source>
</evidence>
<protein>
    <submittedName>
        <fullName evidence="5">Bifunctional metallophosphatase/5'-nucleotidase</fullName>
    </submittedName>
</protein>
<dbReference type="Gene3D" id="3.60.21.10">
    <property type="match status" value="1"/>
</dbReference>
<dbReference type="InterPro" id="IPR006146">
    <property type="entry name" value="5'-Nucleotdase_CS"/>
</dbReference>
<evidence type="ECO:0000313" key="5">
    <source>
        <dbReference type="EMBL" id="UWD35295.1"/>
    </source>
</evidence>
<dbReference type="SUPFAM" id="SSF55816">
    <property type="entry name" value="5'-nucleotidase (syn. UDP-sugar hydrolase), C-terminal domain"/>
    <property type="match status" value="1"/>
</dbReference>
<dbReference type="EMBL" id="CP103424">
    <property type="protein sequence ID" value="UWD35295.1"/>
    <property type="molecule type" value="Genomic_DNA"/>
</dbReference>
<feature type="domain" description="5'-Nucleotidase C-terminal" evidence="4">
    <location>
        <begin position="446"/>
        <end position="613"/>
    </location>
</feature>
<dbReference type="InterPro" id="IPR008334">
    <property type="entry name" value="5'-Nucleotdase_C"/>
</dbReference>
<dbReference type="Proteomes" id="UP001059819">
    <property type="component" value="Chromosome"/>
</dbReference>
<dbReference type="InterPro" id="IPR029052">
    <property type="entry name" value="Metallo-depent_PP-like"/>
</dbReference>
<accession>A0ABY5TXJ5</accession>
<feature type="domain" description="Calcineurin-like phosphoesterase" evidence="3">
    <location>
        <begin position="117"/>
        <end position="345"/>
    </location>
</feature>
<dbReference type="Gene3D" id="3.90.780.10">
    <property type="entry name" value="5'-Nucleotidase, C-terminal domain"/>
    <property type="match status" value="1"/>
</dbReference>
<keyword evidence="6" id="KW-1185">Reference proteome</keyword>
<dbReference type="PRINTS" id="PR01607">
    <property type="entry name" value="APYRASEFAMLY"/>
</dbReference>
<organism evidence="5 6">
    <name type="scientific">Mycoplasma cottewii</name>
    <dbReference type="NCBI Taxonomy" id="51364"/>
    <lineage>
        <taxon>Bacteria</taxon>
        <taxon>Bacillati</taxon>
        <taxon>Mycoplasmatota</taxon>
        <taxon>Mollicutes</taxon>
        <taxon>Mycoplasmataceae</taxon>
        <taxon>Mycoplasma</taxon>
    </lineage>
</organism>
<keyword evidence="1" id="KW-0732">Signal</keyword>
<comment type="similarity">
    <text evidence="2">Belongs to the 5'-nucleotidase family.</text>
</comment>
<dbReference type="InterPro" id="IPR004843">
    <property type="entry name" value="Calcineurin-like_PHP"/>
</dbReference>
<dbReference type="Pfam" id="PF02872">
    <property type="entry name" value="5_nucleotid_C"/>
    <property type="match status" value="1"/>
</dbReference>
<sequence length="678" mass="75738">MKSTHKVLLGMTSLLVTTLPISTVIACRITPEQVSRSRYQNVYNNFNSEIEKNIQILKAKKQAIENEKDPTKLQNLKTEREAWVKSKTPVLQELRKKVNDEYNKLKQSQSNSNQQLLKIVHTNDEHGRLKYDESKHNNYSGMQGLAEILNKNFDRDLLLSAGDLIQGLPLSDSDKGMTISKVAHKMKYDAVAIGNHEFDWGLPHMFDIEKATEGMPFLSASVFWNKRAVEEQVTTKTGALAKEGEKVFTPYIVKEISPKIKAGIVGITTPDTAYTSNPKNSVHVKFEDPVTAGNKAFSELKEQGVNFIVAITHLGVNRPDTSWDAREFATKTKEVDLILDGHSHTLVPHEEYGKIAKKSYLTQAEAYTKYLSELDIVVDAKEQKIVDIKQELRTIEYTELLGGKNNTITEIQELIGDLEVKFNKENDVVVFNSPVAFKHADNVVTQTSSGDVTAWRGRVSQTNLGAFASDGIAWEFIKNNKEDGVNYSEDNVIGLVNGGGLRQDIAAGDVKKLHLLGVSPFGNRIAAVKVKGSTLIEAMKHGASKVFSGGYAQYSSNVKANINITKADGNNRAYELDESSLKINNKPINREQEYVIVTNDFLLIGGDGYTMLDYAKHPESVKHAYEGGDLLQVYIDYGKHITSGQEVKDGNLFEKRKIQDYNPDNYPQNIIVNHKLNK</sequence>
<dbReference type="PROSITE" id="PS51257">
    <property type="entry name" value="PROKAR_LIPOPROTEIN"/>
    <property type="match status" value="1"/>
</dbReference>
<dbReference type="PANTHER" id="PTHR11575">
    <property type="entry name" value="5'-NUCLEOTIDASE-RELATED"/>
    <property type="match status" value="1"/>
</dbReference>
<dbReference type="InterPro" id="IPR006179">
    <property type="entry name" value="5_nucleotidase/apyrase"/>
</dbReference>
<dbReference type="SUPFAM" id="SSF56300">
    <property type="entry name" value="Metallo-dependent phosphatases"/>
    <property type="match status" value="1"/>
</dbReference>
<dbReference type="PANTHER" id="PTHR11575:SF24">
    <property type="entry name" value="5'-NUCLEOTIDASE"/>
    <property type="match status" value="1"/>
</dbReference>
<keyword evidence="2" id="KW-0547">Nucleotide-binding</keyword>
<dbReference type="CDD" id="cd00845">
    <property type="entry name" value="MPP_UshA_N_like"/>
    <property type="match status" value="1"/>
</dbReference>
<dbReference type="Pfam" id="PF00149">
    <property type="entry name" value="Metallophos"/>
    <property type="match status" value="1"/>
</dbReference>
<name>A0ABY5TXJ5_9MOLU</name>
<keyword evidence="2" id="KW-0378">Hydrolase</keyword>
<evidence type="ECO:0000256" key="2">
    <source>
        <dbReference type="RuleBase" id="RU362119"/>
    </source>
</evidence>
<dbReference type="PROSITE" id="PS00786">
    <property type="entry name" value="5_NUCLEOTIDASE_2"/>
    <property type="match status" value="1"/>
</dbReference>